<dbReference type="SUPFAM" id="SSF53822">
    <property type="entry name" value="Periplasmic binding protein-like I"/>
    <property type="match status" value="1"/>
</dbReference>
<proteinExistence type="inferred from homology"/>
<evidence type="ECO:0000313" key="6">
    <source>
        <dbReference type="Proteomes" id="UP000269154"/>
    </source>
</evidence>
<dbReference type="GO" id="GO:0004672">
    <property type="term" value="F:protein kinase activity"/>
    <property type="evidence" value="ECO:0007669"/>
    <property type="project" value="InterPro"/>
</dbReference>
<dbReference type="InterPro" id="IPR011009">
    <property type="entry name" value="Kinase-like_dom_sf"/>
</dbReference>
<dbReference type="InterPro" id="IPR028082">
    <property type="entry name" value="Peripla_BP_I"/>
</dbReference>
<dbReference type="InterPro" id="IPR008271">
    <property type="entry name" value="Ser/Thr_kinase_AS"/>
</dbReference>
<keyword evidence="2" id="KW-0732">Signal</keyword>
<sequence length="892" mass="99299">MINPGQILQQHYRAIQLIGDCGFGQTWEVDDGGTIKIMKILQVPREIEDEEIEQVISLFEQEAKVLTYLHEPGLPKVEPEGYFIWSEAGDEPLHCLVMEKIEGINLSDWLQQIHHNQPIEEEQAIAWVTQLVEIIAKLHQHHCIHRDLKPTNIMLRSFPAQNSNHNGAKQPSGSYENLPKQEASQQTDGKASRANNLSSISLTEENVAQLGNDPEQTRETLDHKQEVENEKNHTDHQQDSQKQKWGQLALIDFGATRQVTETYLRQFEGKDVTGMISQGYTSPEQYEGKITRQSDVFAIARTIVYLVTAQDPTNLPTDPQSGRLMWRHHATQISKTLADLIDEMMANLPQCRPQTTEDILERLANYNQQVQAEIEPTQSKQPAPAKKNYLSDFPLQQKIQNFKSKYQETTPKVNKWLGNISLFTLGAIAVLIAILPEAPTTCPLKLDDNLSCGEEILIPGSAPKEKEEGVKAFADGDYLQAVKLLETARKKYFNDLEILIYLNNARLAASNTDAYTIAIVAPMTGESQALNYSLEKLRGVAQAQNAINLSDNLIGGKGLTVIIVDDGNSPEQAVKIANNLVLTGQVLAVIGHTFSEITMEVAPIYEKNKLVLISPTASASKLSNRNDFFFRMIPSDATMAQAMASYLINKSTDQQQIVALFDNPNDIYSESLKNKFMVSLSAGGGKIVKDMNDSFDLSRTSFNASAANNRVEKQKATAIVLLPDISTLAKAIEVIKANWQLNLPIITGENLYSNYTLKFGAQEAEKNVVVATPWHSLNSPDPDFPLQAKNIWGGTVSWRTAFAYDAARALITALESLPERQELNRIALQQILASENFSSEGATGEITFLPSGDRQESRIIFTRVVKSSCSPLGYTFLPLDYPVSKFSILECD</sequence>
<dbReference type="InterPro" id="IPR000719">
    <property type="entry name" value="Prot_kinase_dom"/>
</dbReference>
<dbReference type="Gene3D" id="3.40.50.2300">
    <property type="match status" value="2"/>
</dbReference>
<organism evidence="5 6">
    <name type="scientific">Okeania hirsuta</name>
    <dbReference type="NCBI Taxonomy" id="1458930"/>
    <lineage>
        <taxon>Bacteria</taxon>
        <taxon>Bacillati</taxon>
        <taxon>Cyanobacteriota</taxon>
        <taxon>Cyanophyceae</taxon>
        <taxon>Oscillatoriophycideae</taxon>
        <taxon>Oscillatoriales</taxon>
        <taxon>Microcoleaceae</taxon>
        <taxon>Okeania</taxon>
    </lineage>
</organism>
<feature type="region of interest" description="Disordered" evidence="3">
    <location>
        <begin position="158"/>
        <end position="200"/>
    </location>
</feature>
<dbReference type="SMART" id="SM00220">
    <property type="entry name" value="S_TKc"/>
    <property type="match status" value="1"/>
</dbReference>
<dbReference type="GO" id="GO:0005524">
    <property type="term" value="F:ATP binding"/>
    <property type="evidence" value="ECO:0007669"/>
    <property type="project" value="InterPro"/>
</dbReference>
<reference evidence="5 6" key="1">
    <citation type="journal article" date="2018" name="ACS Chem. Biol.">
        <title>Ketoreductase domain dysfunction expands chemodiversity: malyngamide biosynthesis in the cyanobacterium Okeania hirsuta.</title>
        <authorList>
            <person name="Moss N.A."/>
            <person name="Leao T."/>
            <person name="Rankin M."/>
            <person name="McCullough T.M."/>
            <person name="Qu P."/>
            <person name="Korobeynikov A."/>
            <person name="Smith J.L."/>
            <person name="Gerwick L."/>
            <person name="Gerwick W.H."/>
        </authorList>
    </citation>
    <scope>NUCLEOTIDE SEQUENCE [LARGE SCALE GENOMIC DNA]</scope>
    <source>
        <strain evidence="5 6">PAB10Feb10-1</strain>
    </source>
</reference>
<dbReference type="PANTHER" id="PTHR30483:SF6">
    <property type="entry name" value="PERIPLASMIC BINDING PROTEIN OF ABC TRANSPORTER FOR NATURAL AMINO ACIDS"/>
    <property type="match status" value="1"/>
</dbReference>
<evidence type="ECO:0000259" key="4">
    <source>
        <dbReference type="PROSITE" id="PS50011"/>
    </source>
</evidence>
<feature type="compositionally biased region" description="Polar residues" evidence="3">
    <location>
        <begin position="159"/>
        <end position="175"/>
    </location>
</feature>
<dbReference type="RefSeq" id="WP_124154101.1">
    <property type="nucleotide sequence ID" value="NZ_CAWOLW010000001.1"/>
</dbReference>
<dbReference type="CDD" id="cd06268">
    <property type="entry name" value="PBP1_ABC_transporter_LIVBP-like"/>
    <property type="match status" value="1"/>
</dbReference>
<feature type="compositionally biased region" description="Polar residues" evidence="3">
    <location>
        <begin position="182"/>
        <end position="200"/>
    </location>
</feature>
<dbReference type="PANTHER" id="PTHR30483">
    <property type="entry name" value="LEUCINE-SPECIFIC-BINDING PROTEIN"/>
    <property type="match status" value="1"/>
</dbReference>
<dbReference type="Proteomes" id="UP000269154">
    <property type="component" value="Unassembled WGS sequence"/>
</dbReference>
<evidence type="ECO:0000313" key="5">
    <source>
        <dbReference type="EMBL" id="RQH57575.1"/>
    </source>
</evidence>
<dbReference type="Gene3D" id="1.10.510.10">
    <property type="entry name" value="Transferase(Phosphotransferase) domain 1"/>
    <property type="match status" value="2"/>
</dbReference>
<accession>A0A3N6Q3Z4</accession>
<dbReference type="PROSITE" id="PS00108">
    <property type="entry name" value="PROTEIN_KINASE_ST"/>
    <property type="match status" value="1"/>
</dbReference>
<comment type="similarity">
    <text evidence="1">Belongs to the leucine-binding protein family.</text>
</comment>
<name>A0A3N6Q3Z4_9CYAN</name>
<protein>
    <recommendedName>
        <fullName evidence="4">Protein kinase domain-containing protein</fullName>
    </recommendedName>
</protein>
<dbReference type="EMBL" id="RCBY01000001">
    <property type="protein sequence ID" value="RQH57575.1"/>
    <property type="molecule type" value="Genomic_DNA"/>
</dbReference>
<dbReference type="SUPFAM" id="SSF56112">
    <property type="entry name" value="Protein kinase-like (PK-like)"/>
    <property type="match status" value="1"/>
</dbReference>
<keyword evidence="6" id="KW-1185">Reference proteome</keyword>
<evidence type="ECO:0000256" key="1">
    <source>
        <dbReference type="ARBA" id="ARBA00010062"/>
    </source>
</evidence>
<evidence type="ECO:0000256" key="2">
    <source>
        <dbReference type="ARBA" id="ARBA00022729"/>
    </source>
</evidence>
<dbReference type="PROSITE" id="PS50011">
    <property type="entry name" value="PROTEIN_KINASE_DOM"/>
    <property type="match status" value="1"/>
</dbReference>
<dbReference type="OrthoDB" id="446586at2"/>
<dbReference type="InterPro" id="IPR051010">
    <property type="entry name" value="BCAA_transport"/>
</dbReference>
<dbReference type="Pfam" id="PF13458">
    <property type="entry name" value="Peripla_BP_6"/>
    <property type="match status" value="1"/>
</dbReference>
<dbReference type="Pfam" id="PF00069">
    <property type="entry name" value="Pkinase"/>
    <property type="match status" value="1"/>
</dbReference>
<comment type="caution">
    <text evidence="5">The sequence shown here is derived from an EMBL/GenBank/DDBJ whole genome shotgun (WGS) entry which is preliminary data.</text>
</comment>
<feature type="domain" description="Protein kinase" evidence="4">
    <location>
        <begin position="12"/>
        <end position="364"/>
    </location>
</feature>
<gene>
    <name evidence="5" type="ORF">D5R40_00070</name>
</gene>
<dbReference type="AlphaFoldDB" id="A0A3N6Q3Z4"/>
<dbReference type="InterPro" id="IPR028081">
    <property type="entry name" value="Leu-bd"/>
</dbReference>
<evidence type="ECO:0000256" key="3">
    <source>
        <dbReference type="SAM" id="MobiDB-lite"/>
    </source>
</evidence>